<accession>M8DG59</accession>
<dbReference type="Gene3D" id="3.40.50.12780">
    <property type="entry name" value="N-terminal domain of ligase-like"/>
    <property type="match status" value="1"/>
</dbReference>
<dbReference type="PATRIC" id="fig|1300222.3.peg.2564"/>
<dbReference type="InterPro" id="IPR042099">
    <property type="entry name" value="ANL_N_sf"/>
</dbReference>
<evidence type="ECO:0008006" key="4">
    <source>
        <dbReference type="Google" id="ProtNLM"/>
    </source>
</evidence>
<keyword evidence="3" id="KW-1185">Reference proteome</keyword>
<dbReference type="RefSeq" id="WP_003388540.1">
    <property type="nucleotide sequence ID" value="NZ_APBN01000004.1"/>
</dbReference>
<gene>
    <name evidence="2" type="ORF">I532_12284</name>
</gene>
<proteinExistence type="predicted"/>
<dbReference type="SUPFAM" id="SSF56801">
    <property type="entry name" value="Acetyl-CoA synthetase-like"/>
    <property type="match status" value="1"/>
</dbReference>
<dbReference type="InterPro" id="IPR053158">
    <property type="entry name" value="CapK_Type1_Caps_Biosynth"/>
</dbReference>
<comment type="caution">
    <text evidence="2">The sequence shown here is derived from an EMBL/GenBank/DDBJ whole genome shotgun (WGS) entry which is preliminary data.</text>
</comment>
<feature type="region of interest" description="Disordered" evidence="1">
    <location>
        <begin position="422"/>
        <end position="450"/>
    </location>
</feature>
<evidence type="ECO:0000256" key="1">
    <source>
        <dbReference type="SAM" id="MobiDB-lite"/>
    </source>
</evidence>
<dbReference type="Proteomes" id="UP000012081">
    <property type="component" value="Unassembled WGS sequence"/>
</dbReference>
<feature type="compositionally biased region" description="Basic and acidic residues" evidence="1">
    <location>
        <begin position="441"/>
        <end position="450"/>
    </location>
</feature>
<dbReference type="InterPro" id="IPR012685">
    <property type="entry name" value="CHP02304_F390_synth-rel"/>
</dbReference>
<name>M8DG59_9BACL</name>
<evidence type="ECO:0000313" key="3">
    <source>
        <dbReference type="Proteomes" id="UP000012081"/>
    </source>
</evidence>
<dbReference type="STRING" id="1300222.I532_12284"/>
<organism evidence="2 3">
    <name type="scientific">Brevibacillus borstelensis AK1</name>
    <dbReference type="NCBI Taxonomy" id="1300222"/>
    <lineage>
        <taxon>Bacteria</taxon>
        <taxon>Bacillati</taxon>
        <taxon>Bacillota</taxon>
        <taxon>Bacilli</taxon>
        <taxon>Bacillales</taxon>
        <taxon>Paenibacillaceae</taxon>
        <taxon>Brevibacillus</taxon>
    </lineage>
</organism>
<reference evidence="2 3" key="1">
    <citation type="submission" date="2013-03" db="EMBL/GenBank/DDBJ databases">
        <title>Assembly of a new bacterial strain Brevibacillus borstelensis AK1.</title>
        <authorList>
            <person name="Rajan I."/>
            <person name="PoliReddy D."/>
            <person name="Sugumar T."/>
            <person name="Rathinam K."/>
            <person name="Alqarawi S."/>
            <person name="Khalil A.B."/>
            <person name="Sivakumar N."/>
        </authorList>
    </citation>
    <scope>NUCLEOTIDE SEQUENCE [LARGE SCALE GENOMIC DNA]</scope>
    <source>
        <strain evidence="2 3">AK1</strain>
    </source>
</reference>
<dbReference type="EMBL" id="APBN01000004">
    <property type="protein sequence ID" value="EMT52432.1"/>
    <property type="molecule type" value="Genomic_DNA"/>
</dbReference>
<dbReference type="PANTHER" id="PTHR36932">
    <property type="entry name" value="CAPSULAR POLYSACCHARIDE BIOSYNTHESIS PROTEIN"/>
    <property type="match status" value="1"/>
</dbReference>
<evidence type="ECO:0000313" key="2">
    <source>
        <dbReference type="EMBL" id="EMT52432.1"/>
    </source>
</evidence>
<protein>
    <recommendedName>
        <fullName evidence="4">Adenylate-forming enzyme</fullName>
    </recommendedName>
</protein>
<dbReference type="NCBIfam" id="TIGR02304">
    <property type="entry name" value="aden_form_hyp"/>
    <property type="match status" value="1"/>
</dbReference>
<dbReference type="PANTHER" id="PTHR36932:SF1">
    <property type="entry name" value="CAPSULAR POLYSACCHARIDE BIOSYNTHESIS PROTEIN"/>
    <property type="match status" value="1"/>
</dbReference>
<dbReference type="AlphaFoldDB" id="M8DG59"/>
<sequence length="450" mass="51846">MELIGTLWQYIQTRRLAKRFHTRQELACWQEKQVQKLLRYVLPRSPFYRERIGSDPLHGWKTISPIEKREMMEHFDLLNTAGIKRDEALRIAEEAEETRDFTPKIGEVTVGLSSGTSGSRGIFLVGPDERVRWAGAILAKALPGPLWEKQRVAFFLRANSNLYTSVKRKRLQFAFFDLLLSLEAHIAHLQQYQPTILVAPPSMLRLLAVAKQEGSLDIRPGKVISVAEVLDPIDEEVIREAFGGPVHQIYQCTEGFLAATCSHGTLHVNEDILVMEKEYLDEEKTRFHPIITDFSRYTQPMIRYRLNDILTERKDPCPCGSVFLALEQIEGRADDIFYFPSAKGADGSAERGEGLRPFFPDFVRRAVMTASQGIEEYIVRQKSPEHVEVSLVISSGYRREDVEEDVRRKLQREIERQGYAGPEIVFSPYQPPERGRKLRRVERMFQPDER</sequence>
<dbReference type="OrthoDB" id="580775at2"/>